<dbReference type="PROSITE" id="PS00629">
    <property type="entry name" value="IMP_1"/>
    <property type="match status" value="1"/>
</dbReference>
<dbReference type="KEGG" id="tra:Trad_2759"/>
<dbReference type="HOGENOM" id="CLU_044118_0_4_0"/>
<evidence type="ECO:0000256" key="5">
    <source>
        <dbReference type="ARBA" id="ARBA00022801"/>
    </source>
</evidence>
<dbReference type="Gene3D" id="3.30.540.10">
    <property type="entry name" value="Fructose-1,6-Bisphosphatase, subunit A, domain 1"/>
    <property type="match status" value="1"/>
</dbReference>
<evidence type="ECO:0000256" key="3">
    <source>
        <dbReference type="ARBA" id="ARBA00009759"/>
    </source>
</evidence>
<feature type="binding site" evidence="7">
    <location>
        <position position="87"/>
    </location>
    <ligand>
        <name>Mg(2+)</name>
        <dbReference type="ChEBI" id="CHEBI:18420"/>
        <label>1</label>
        <note>catalytic</note>
    </ligand>
</feature>
<dbReference type="InterPro" id="IPR022337">
    <property type="entry name" value="Inositol_monophosphatase_SuhB"/>
</dbReference>
<dbReference type="GO" id="GO:0006020">
    <property type="term" value="P:inositol metabolic process"/>
    <property type="evidence" value="ECO:0007669"/>
    <property type="project" value="TreeGrafter"/>
</dbReference>
<dbReference type="eggNOG" id="COG0483">
    <property type="taxonomic scope" value="Bacteria"/>
</dbReference>
<feature type="binding site" evidence="7">
    <location>
        <position position="85"/>
    </location>
    <ligand>
        <name>Mg(2+)</name>
        <dbReference type="ChEBI" id="CHEBI:18420"/>
        <label>1</label>
        <note>catalytic</note>
    </ligand>
</feature>
<dbReference type="GO" id="GO:0007165">
    <property type="term" value="P:signal transduction"/>
    <property type="evidence" value="ECO:0007669"/>
    <property type="project" value="TreeGrafter"/>
</dbReference>
<dbReference type="Pfam" id="PF00459">
    <property type="entry name" value="Inositol_P"/>
    <property type="match status" value="1"/>
</dbReference>
<proteinExistence type="inferred from homology"/>
<reference evidence="10" key="1">
    <citation type="submission" date="2010-05" db="EMBL/GenBank/DDBJ databases">
        <title>The complete genome of Truepera radiovictris DSM 17093.</title>
        <authorList>
            <consortium name="US DOE Joint Genome Institute (JGI-PGF)"/>
            <person name="Lucas S."/>
            <person name="Copeland A."/>
            <person name="Lapidus A."/>
            <person name="Glavina del Rio T."/>
            <person name="Dalin E."/>
            <person name="Tice H."/>
            <person name="Bruce D."/>
            <person name="Goodwin L."/>
            <person name="Pitluck S."/>
            <person name="Kyrpides N."/>
            <person name="Mavromatis K."/>
            <person name="Ovchinnikova G."/>
            <person name="Munk A.C."/>
            <person name="Detter J.C."/>
            <person name="Han C."/>
            <person name="Tapia R."/>
            <person name="Land M."/>
            <person name="Hauser L."/>
            <person name="Markowitz V."/>
            <person name="Cheng J.-F."/>
            <person name="Hugenholtz P."/>
            <person name="Woyke T."/>
            <person name="Wu D."/>
            <person name="Tindall B."/>
            <person name="Pomrenke H.G."/>
            <person name="Brambilla E."/>
            <person name="Klenk H.-P."/>
            <person name="Eisen J.A."/>
        </authorList>
    </citation>
    <scope>NUCLEOTIDE SEQUENCE [LARGE SCALE GENOMIC DNA]</scope>
    <source>
        <strain evidence="10">DSM 17093 / CIP 108686 / LMG 22925 / RQ-24</strain>
    </source>
</reference>
<feature type="binding site" evidence="7">
    <location>
        <position position="212"/>
    </location>
    <ligand>
        <name>Mg(2+)</name>
        <dbReference type="ChEBI" id="CHEBI:18420"/>
        <label>1</label>
        <note>catalytic</note>
    </ligand>
</feature>
<comment type="catalytic activity">
    <reaction evidence="1 8">
        <text>a myo-inositol phosphate + H2O = myo-inositol + phosphate</text>
        <dbReference type="Rhea" id="RHEA:24056"/>
        <dbReference type="ChEBI" id="CHEBI:15377"/>
        <dbReference type="ChEBI" id="CHEBI:17268"/>
        <dbReference type="ChEBI" id="CHEBI:43474"/>
        <dbReference type="ChEBI" id="CHEBI:84139"/>
        <dbReference type="EC" id="3.1.3.25"/>
    </reaction>
</comment>
<dbReference type="GO" id="GO:0008934">
    <property type="term" value="F:inositol monophosphate 1-phosphatase activity"/>
    <property type="evidence" value="ECO:0007669"/>
    <property type="project" value="InterPro"/>
</dbReference>
<feature type="binding site" evidence="7">
    <location>
        <position position="88"/>
    </location>
    <ligand>
        <name>Mg(2+)</name>
        <dbReference type="ChEBI" id="CHEBI:18420"/>
        <label>1</label>
        <note>catalytic</note>
    </ligand>
</feature>
<gene>
    <name evidence="9" type="ordered locus">Trad_2759</name>
</gene>
<evidence type="ECO:0000256" key="8">
    <source>
        <dbReference type="RuleBase" id="RU364068"/>
    </source>
</evidence>
<dbReference type="InterPro" id="IPR000760">
    <property type="entry name" value="Inositol_monophosphatase-like"/>
</dbReference>
<dbReference type="Gene3D" id="3.40.190.80">
    <property type="match status" value="1"/>
</dbReference>
<dbReference type="EC" id="3.1.3.25" evidence="8"/>
<evidence type="ECO:0000256" key="7">
    <source>
        <dbReference type="PIRSR" id="PIRSR600760-2"/>
    </source>
</evidence>
<dbReference type="InterPro" id="IPR020550">
    <property type="entry name" value="Inositol_monophosphatase_CS"/>
</dbReference>
<reference evidence="9 10" key="2">
    <citation type="journal article" date="2011" name="Stand. Genomic Sci.">
        <title>Complete genome sequence of Truepera radiovictrix type strain (RQ-24).</title>
        <authorList>
            <person name="Ivanova N."/>
            <person name="Rohde C."/>
            <person name="Munk C."/>
            <person name="Nolan M."/>
            <person name="Lucas S."/>
            <person name="Del Rio T.G."/>
            <person name="Tice H."/>
            <person name="Deshpande S."/>
            <person name="Cheng J.F."/>
            <person name="Tapia R."/>
            <person name="Han C."/>
            <person name="Goodwin L."/>
            <person name="Pitluck S."/>
            <person name="Liolios K."/>
            <person name="Mavromatis K."/>
            <person name="Mikhailova N."/>
            <person name="Pati A."/>
            <person name="Chen A."/>
            <person name="Palaniappan K."/>
            <person name="Land M."/>
            <person name="Hauser L."/>
            <person name="Chang Y.J."/>
            <person name="Jeffries C.D."/>
            <person name="Brambilla E."/>
            <person name="Rohde M."/>
            <person name="Goker M."/>
            <person name="Tindall B.J."/>
            <person name="Woyke T."/>
            <person name="Bristow J."/>
            <person name="Eisen J.A."/>
            <person name="Markowitz V."/>
            <person name="Hugenholtz P."/>
            <person name="Kyrpides N.C."/>
            <person name="Klenk H.P."/>
            <person name="Lapidus A."/>
        </authorList>
    </citation>
    <scope>NUCLEOTIDE SEQUENCE [LARGE SCALE GENOMIC DNA]</scope>
    <source>
        <strain evidence="10">DSM 17093 / CIP 108686 / LMG 22925 / RQ-24</strain>
    </source>
</reference>
<protein>
    <recommendedName>
        <fullName evidence="8">Inositol-1-monophosphatase</fullName>
        <ecNumber evidence="8">3.1.3.25</ecNumber>
    </recommendedName>
</protein>
<dbReference type="PROSITE" id="PS00630">
    <property type="entry name" value="IMP_2"/>
    <property type="match status" value="1"/>
</dbReference>
<name>D7CV35_TRURR</name>
<dbReference type="CDD" id="cd01639">
    <property type="entry name" value="IMPase"/>
    <property type="match status" value="1"/>
</dbReference>
<dbReference type="FunFam" id="3.40.190.80:FF:000020">
    <property type="entry name" value="Fructose-1,6-bisphosphatase/inositol-1-monophosphatase"/>
    <property type="match status" value="1"/>
</dbReference>
<keyword evidence="6 7" id="KW-0460">Magnesium</keyword>
<dbReference type="Proteomes" id="UP000000379">
    <property type="component" value="Chromosome"/>
</dbReference>
<dbReference type="SUPFAM" id="SSF56655">
    <property type="entry name" value="Carbohydrate phosphatase"/>
    <property type="match status" value="1"/>
</dbReference>
<dbReference type="EMBL" id="CP002049">
    <property type="protein sequence ID" value="ADI15862.1"/>
    <property type="molecule type" value="Genomic_DNA"/>
</dbReference>
<dbReference type="InterPro" id="IPR020583">
    <property type="entry name" value="Inositol_monoP_metal-BS"/>
</dbReference>
<dbReference type="OrthoDB" id="9772456at2"/>
<evidence type="ECO:0000256" key="1">
    <source>
        <dbReference type="ARBA" id="ARBA00001033"/>
    </source>
</evidence>
<dbReference type="PANTHER" id="PTHR20854:SF4">
    <property type="entry name" value="INOSITOL-1-MONOPHOSPHATASE-RELATED"/>
    <property type="match status" value="1"/>
</dbReference>
<dbReference type="STRING" id="649638.Trad_2759"/>
<comment type="similarity">
    <text evidence="3 8">Belongs to the inositol monophosphatase superfamily.</text>
</comment>
<dbReference type="RefSeq" id="WP_013179221.1">
    <property type="nucleotide sequence ID" value="NC_014221.1"/>
</dbReference>
<dbReference type="GO" id="GO:0046854">
    <property type="term" value="P:phosphatidylinositol phosphate biosynthetic process"/>
    <property type="evidence" value="ECO:0007669"/>
    <property type="project" value="InterPro"/>
</dbReference>
<dbReference type="PANTHER" id="PTHR20854">
    <property type="entry name" value="INOSITOL MONOPHOSPHATASE"/>
    <property type="match status" value="1"/>
</dbReference>
<keyword evidence="5 8" id="KW-0378">Hydrolase</keyword>
<dbReference type="PRINTS" id="PR00377">
    <property type="entry name" value="IMPHPHTASES"/>
</dbReference>
<dbReference type="FunFam" id="3.30.540.10:FF:000003">
    <property type="entry name" value="Inositol-1-monophosphatase"/>
    <property type="match status" value="1"/>
</dbReference>
<dbReference type="AlphaFoldDB" id="D7CV35"/>
<evidence type="ECO:0000256" key="2">
    <source>
        <dbReference type="ARBA" id="ARBA00001946"/>
    </source>
</evidence>
<organism evidence="9 10">
    <name type="scientific">Truepera radiovictrix (strain DSM 17093 / CIP 108686 / LMG 22925 / RQ-24)</name>
    <dbReference type="NCBI Taxonomy" id="649638"/>
    <lineage>
        <taxon>Bacteria</taxon>
        <taxon>Thermotogati</taxon>
        <taxon>Deinococcota</taxon>
        <taxon>Deinococci</taxon>
        <taxon>Trueperales</taxon>
        <taxon>Trueperaceae</taxon>
        <taxon>Truepera</taxon>
    </lineage>
</organism>
<accession>D7CV35</accession>
<evidence type="ECO:0000256" key="6">
    <source>
        <dbReference type="ARBA" id="ARBA00022842"/>
    </source>
</evidence>
<comment type="cofactor">
    <cofactor evidence="2 7 8">
        <name>Mg(2+)</name>
        <dbReference type="ChEBI" id="CHEBI:18420"/>
    </cofactor>
</comment>
<evidence type="ECO:0000313" key="10">
    <source>
        <dbReference type="Proteomes" id="UP000000379"/>
    </source>
</evidence>
<feature type="binding site" evidence="7">
    <location>
        <position position="69"/>
    </location>
    <ligand>
        <name>Mg(2+)</name>
        <dbReference type="ChEBI" id="CHEBI:18420"/>
        <label>1</label>
        <note>catalytic</note>
    </ligand>
</feature>
<keyword evidence="10" id="KW-1185">Reference proteome</keyword>
<keyword evidence="4 7" id="KW-0479">Metal-binding</keyword>
<sequence length="267" mass="28321">MNSLRGFLHTAIRAARAAAHLHRSSIGSDLGVAIKTSEADLVTRVDKESEALIREVLLSSYPDHVVLGEEEGQPGGDAPYRWIVDPLDGTLNYAHAFPFYCVSIALEVEGTVQVGVVLDSARGELFSATRGGGAYLNGAPIEVSRQRTVAQAMLGTGFAYAEDAIAQNVEVFARMLSRCRAVRRLGAAALDLAYVAAGRLDGFWQLQLKPWDVAAGLLLVEEAGGRVSNGSGEPYRMGDGALVAANAHLHDELVTALGLADRAALPQ</sequence>
<evidence type="ECO:0000256" key="4">
    <source>
        <dbReference type="ARBA" id="ARBA00022723"/>
    </source>
</evidence>
<dbReference type="PRINTS" id="PR01959">
    <property type="entry name" value="SBIMPHPHTASE"/>
</dbReference>
<dbReference type="InterPro" id="IPR033942">
    <property type="entry name" value="IMPase"/>
</dbReference>
<dbReference type="GO" id="GO:0046872">
    <property type="term" value="F:metal ion binding"/>
    <property type="evidence" value="ECO:0007669"/>
    <property type="project" value="UniProtKB-KW"/>
</dbReference>
<evidence type="ECO:0000313" key="9">
    <source>
        <dbReference type="EMBL" id="ADI15862.1"/>
    </source>
</evidence>